<name>A0A934TMX4_9RHOB</name>
<keyword evidence="3" id="KW-1185">Reference proteome</keyword>
<proteinExistence type="predicted"/>
<reference evidence="2" key="2">
    <citation type="journal article" date="2020" name="Microorganisms">
        <title>Osmotic Adaptation and Compatible Solute Biosynthesis of Phototrophic Bacteria as Revealed from Genome Analyses.</title>
        <authorList>
            <person name="Imhoff J.F."/>
            <person name="Rahn T."/>
            <person name="Kunzel S."/>
            <person name="Keller A."/>
            <person name="Neulinger S.C."/>
        </authorList>
    </citation>
    <scope>NUCLEOTIDE SEQUENCE</scope>
    <source>
        <strain evidence="2">LMG 28126</strain>
    </source>
</reference>
<organism evidence="2 3">
    <name type="scientific">Rhodobaculum claviforme</name>
    <dbReference type="NCBI Taxonomy" id="1549854"/>
    <lineage>
        <taxon>Bacteria</taxon>
        <taxon>Pseudomonadati</taxon>
        <taxon>Pseudomonadota</taxon>
        <taxon>Alphaproteobacteria</taxon>
        <taxon>Rhodobacterales</taxon>
        <taxon>Paracoccaceae</taxon>
        <taxon>Rhodobaculum</taxon>
    </lineage>
</organism>
<dbReference type="EMBL" id="NHSD01000305">
    <property type="protein sequence ID" value="MBK5928436.1"/>
    <property type="molecule type" value="Genomic_DNA"/>
</dbReference>
<feature type="compositionally biased region" description="Pro residues" evidence="1">
    <location>
        <begin position="381"/>
        <end position="391"/>
    </location>
</feature>
<evidence type="ECO:0000256" key="1">
    <source>
        <dbReference type="SAM" id="MobiDB-lite"/>
    </source>
</evidence>
<reference evidence="2" key="1">
    <citation type="submission" date="2017-05" db="EMBL/GenBank/DDBJ databases">
        <authorList>
            <person name="Imhoff J.F."/>
            <person name="Rahn T."/>
            <person name="Kuenzel S."/>
            <person name="Neulinger S.C."/>
        </authorList>
    </citation>
    <scope>NUCLEOTIDE SEQUENCE</scope>
    <source>
        <strain evidence="2">LMG 28126</strain>
    </source>
</reference>
<gene>
    <name evidence="2" type="ORF">CCR87_14030</name>
</gene>
<evidence type="ECO:0000313" key="2">
    <source>
        <dbReference type="EMBL" id="MBK5928436.1"/>
    </source>
</evidence>
<accession>A0A934TMX4</accession>
<sequence>MTDAQQGACRVLVVAEGGGGDGLAGLAEAFSPVLTLVPATLAQAARDDAAAPVLCLSPAPEVAVARALARGATLEAALEGWRAEAEALLAGVRPLRRRLTLVLIGDAPPAPEVLAGVLGPRLGRVPEPVTEDGAARAPVPDGRPASDTPRALLVLIAAAGLAADPGARALLAEISATAVPLSQGQDTPCALRGLVELRALMADGGVKADLNRQIAAMAEEIAQLDAALGAARADCNRGAAETARARAEVTAADQQAAQLTAALDTARSQLAQAQAERDDARADADAEAAARAGQADRLGALEADRARAQAARATAEQAAAAALAQAEALRGDLARREREGTRQGWRDAVLGQEILRLSRALRAQQAQAGPAPDDGEDPDPAPDPLPIPAASPAPAAAAASDASVPADPAASSAPGRGKRPAADRKATGAGRQRGGDSRG</sequence>
<feature type="region of interest" description="Disordered" evidence="1">
    <location>
        <begin position="270"/>
        <end position="289"/>
    </location>
</feature>
<feature type="compositionally biased region" description="Low complexity" evidence="1">
    <location>
        <begin position="392"/>
        <end position="415"/>
    </location>
</feature>
<feature type="region of interest" description="Disordered" evidence="1">
    <location>
        <begin position="362"/>
        <end position="439"/>
    </location>
</feature>
<dbReference type="AlphaFoldDB" id="A0A934TMX4"/>
<feature type="compositionally biased region" description="Basic and acidic residues" evidence="1">
    <location>
        <begin position="275"/>
        <end position="284"/>
    </location>
</feature>
<evidence type="ECO:0000313" key="3">
    <source>
        <dbReference type="Proteomes" id="UP000706333"/>
    </source>
</evidence>
<dbReference type="Proteomes" id="UP000706333">
    <property type="component" value="Unassembled WGS sequence"/>
</dbReference>
<comment type="caution">
    <text evidence="2">The sequence shown here is derived from an EMBL/GenBank/DDBJ whole genome shotgun (WGS) entry which is preliminary data.</text>
</comment>
<protein>
    <submittedName>
        <fullName evidence="2">Uncharacterized protein</fullName>
    </submittedName>
</protein>
<dbReference type="RefSeq" id="WP_201158200.1">
    <property type="nucleotide sequence ID" value="NZ_NHSD01000305.1"/>
</dbReference>
<feature type="compositionally biased region" description="Low complexity" evidence="1">
    <location>
        <begin position="362"/>
        <end position="372"/>
    </location>
</feature>